<dbReference type="Pfam" id="PF05542">
    <property type="entry name" value="DUF760"/>
    <property type="match status" value="1"/>
</dbReference>
<proteinExistence type="evidence at transcript level"/>
<sequence>MQGAGVVGTLKPACSLSTTTASGTISNARSIPSYGLMFGFCKGSLKGCPLVLTHRGRPIYGAVFNTGKRNVFARADANQEKISSHIAPLDFESPIGQFLSQILKNHPHLLPAAIDQQLERLAADRDAASQHEQPSTSSTDLVLYRRIAELKAEERRKALEEIIYTLIVQKFMDAGVSLIPTISLPAAGSGKVDTWPNQDTELEAVHSIEAVEMIKEHLSLVLGNRNAGSDSNTVAEISKLRVGQVYAASVMYGYFLRRVDKHFQLEKSMKMLPFASNEEIDAEQLNSTHPELEGVNWQDNSAVQGGAAIAAAVAAMAGAAGPAGQDFNPIVFGQIGAKPCKLRAYVMSFDPETLQRYATMRSKEGVNIIERHAEALFGRPEIHITPDGSMAVTKDEILRISFTGLTSMVLEAVTFGSFLWDVESHVDSRYHFVRK</sequence>
<name>D5AD62_PICSI</name>
<evidence type="ECO:0000313" key="1">
    <source>
        <dbReference type="EMBL" id="ADE77481.1"/>
    </source>
</evidence>
<dbReference type="OMA" id="KVIRISF"/>
<dbReference type="InterPro" id="IPR008479">
    <property type="entry name" value="DUF760"/>
</dbReference>
<protein>
    <submittedName>
        <fullName evidence="1">Uncharacterized protein</fullName>
    </submittedName>
</protein>
<organism evidence="1">
    <name type="scientific">Picea sitchensis</name>
    <name type="common">Sitka spruce</name>
    <name type="synonym">Pinus sitchensis</name>
    <dbReference type="NCBI Taxonomy" id="3332"/>
    <lineage>
        <taxon>Eukaryota</taxon>
        <taxon>Viridiplantae</taxon>
        <taxon>Streptophyta</taxon>
        <taxon>Embryophyta</taxon>
        <taxon>Tracheophyta</taxon>
        <taxon>Spermatophyta</taxon>
        <taxon>Pinopsida</taxon>
        <taxon>Pinidae</taxon>
        <taxon>Conifers I</taxon>
        <taxon>Pinales</taxon>
        <taxon>Pinaceae</taxon>
        <taxon>Picea</taxon>
    </lineage>
</organism>
<dbReference type="PANTHER" id="PTHR31808:SF4">
    <property type="entry name" value="LIGASE, PUTATIVE (DUF760)-RELATED"/>
    <property type="match status" value="1"/>
</dbReference>
<dbReference type="AlphaFoldDB" id="D5AD62"/>
<dbReference type="PANTHER" id="PTHR31808">
    <property type="entry name" value="EXPRESSED PROTEIN"/>
    <property type="match status" value="1"/>
</dbReference>
<accession>D5AD62</accession>
<dbReference type="EMBL" id="BT124215">
    <property type="protein sequence ID" value="ADE77481.1"/>
    <property type="molecule type" value="mRNA"/>
</dbReference>
<dbReference type="InterPro" id="IPR038925">
    <property type="entry name" value="At3g17800-like"/>
</dbReference>
<reference evidence="1" key="1">
    <citation type="submission" date="2010-04" db="EMBL/GenBank/DDBJ databases">
        <authorList>
            <person name="Reid K.E."/>
            <person name="Liao N."/>
            <person name="Chan S."/>
            <person name="Docking R."/>
            <person name="Taylor G."/>
            <person name="Moore R."/>
            <person name="Mayo M."/>
            <person name="Munro S."/>
            <person name="King J."/>
            <person name="Yanchuk A."/>
            <person name="Holt R."/>
            <person name="Jones S."/>
            <person name="Marra M."/>
            <person name="Ritland C.E."/>
            <person name="Ritland K."/>
            <person name="Bohlmann J."/>
        </authorList>
    </citation>
    <scope>NUCLEOTIDE SEQUENCE</scope>
    <source>
        <tissue evidence="1">Bud</tissue>
    </source>
</reference>